<dbReference type="Proteomes" id="UP001597391">
    <property type="component" value="Unassembled WGS sequence"/>
</dbReference>
<dbReference type="PANTHER" id="PTHR23519">
    <property type="entry name" value="AUTOPHAGY-RELATED PROTEIN 22"/>
    <property type="match status" value="1"/>
</dbReference>
<keyword evidence="9" id="KW-1185">Reference proteome</keyword>
<feature type="transmembrane region" description="Helical" evidence="6">
    <location>
        <begin position="21"/>
        <end position="44"/>
    </location>
</feature>
<dbReference type="InterPro" id="IPR024671">
    <property type="entry name" value="Atg22-like"/>
</dbReference>
<feature type="transmembrane region" description="Helical" evidence="6">
    <location>
        <begin position="401"/>
        <end position="425"/>
    </location>
</feature>
<sequence>MDSLPAEAAPSVKKRTIAAWALWDWGSAAWNAVVTTFVFATFLMSSVFVDPVLVELAKTDAAAEEQVKAVIATHNTWLGWGVAAAGVAIALIAPLLGQRADAAGRRKLWLGVNSFMVFLAIAALYFVTPDTGDLDRMVIIGLIILAFGNIFFELASVNYNAMLNQISTRENRGRISGIGWGAGYLGGIVLLAILLVGFVMIEDTGWFGVTTENGENIRVAMVFAALWWLIFALPVFFAVPEKRSHEKHKTLGVVGSYKKVGRDIARLWRSDRNVLKFLIASAIFRDGLAAVFAFGGLIAAGVFGFSPTLVIVFAIVANVISGISTIAFGFLEDKVGSKAVIVWSLIGMCFAAIMVFALHGQGSVIFWVFGSILCIFVGPVQSASRSTVSQLAKPEMEGELFGLYAMTGRVVSFLAPFLYGVAISIFKSQIYGILGIMVVLLLGLILVAPLNLSPTREQEPA</sequence>
<reference evidence="9" key="1">
    <citation type="journal article" date="2019" name="Int. J. Syst. Evol. Microbiol.">
        <title>The Global Catalogue of Microorganisms (GCM) 10K type strain sequencing project: providing services to taxonomists for standard genome sequencing and annotation.</title>
        <authorList>
            <consortium name="The Broad Institute Genomics Platform"/>
            <consortium name="The Broad Institute Genome Sequencing Center for Infectious Disease"/>
            <person name="Wu L."/>
            <person name="Ma J."/>
        </authorList>
    </citation>
    <scope>NUCLEOTIDE SEQUENCE [LARGE SCALE GENOMIC DNA]</scope>
    <source>
        <strain evidence="9">KCTC 33576</strain>
    </source>
</reference>
<evidence type="ECO:0000256" key="6">
    <source>
        <dbReference type="SAM" id="Phobius"/>
    </source>
</evidence>
<feature type="transmembrane region" description="Helical" evidence="6">
    <location>
        <begin position="340"/>
        <end position="358"/>
    </location>
</feature>
<feature type="transmembrane region" description="Helical" evidence="6">
    <location>
        <begin position="431"/>
        <end position="452"/>
    </location>
</feature>
<gene>
    <name evidence="8" type="ORF">ACFSYH_12290</name>
</gene>
<keyword evidence="2" id="KW-0813">Transport</keyword>
<evidence type="ECO:0000313" key="8">
    <source>
        <dbReference type="EMBL" id="MFD2841337.1"/>
    </source>
</evidence>
<evidence type="ECO:0000256" key="1">
    <source>
        <dbReference type="ARBA" id="ARBA00004651"/>
    </source>
</evidence>
<comment type="caution">
    <text evidence="8">The sequence shown here is derived from an EMBL/GenBank/DDBJ whole genome shotgun (WGS) entry which is preliminary data.</text>
</comment>
<evidence type="ECO:0000313" key="9">
    <source>
        <dbReference type="Proteomes" id="UP001597391"/>
    </source>
</evidence>
<proteinExistence type="predicted"/>
<evidence type="ECO:0000256" key="4">
    <source>
        <dbReference type="ARBA" id="ARBA00022989"/>
    </source>
</evidence>
<dbReference type="Pfam" id="PF11700">
    <property type="entry name" value="ATG22"/>
    <property type="match status" value="1"/>
</dbReference>
<feature type="transmembrane region" description="Helical" evidence="6">
    <location>
        <begin position="139"/>
        <end position="161"/>
    </location>
</feature>
<feature type="domain" description="Major facilitator superfamily (MFS) profile" evidence="7">
    <location>
        <begin position="36"/>
        <end position="456"/>
    </location>
</feature>
<feature type="transmembrane region" description="Helical" evidence="6">
    <location>
        <begin position="277"/>
        <end position="303"/>
    </location>
</feature>
<feature type="transmembrane region" description="Helical" evidence="6">
    <location>
        <begin position="221"/>
        <end position="239"/>
    </location>
</feature>
<keyword evidence="3 6" id="KW-0812">Transmembrane</keyword>
<name>A0ABW5XHM2_9MICO</name>
<evidence type="ECO:0000256" key="2">
    <source>
        <dbReference type="ARBA" id="ARBA00022448"/>
    </source>
</evidence>
<comment type="subcellular location">
    <subcellularLocation>
        <location evidence="1">Cell membrane</location>
        <topology evidence="1">Multi-pass membrane protein</topology>
    </subcellularLocation>
</comment>
<evidence type="ECO:0000259" key="7">
    <source>
        <dbReference type="PROSITE" id="PS50850"/>
    </source>
</evidence>
<dbReference type="PANTHER" id="PTHR23519:SF1">
    <property type="entry name" value="AUTOPHAGY-RELATED PROTEIN 22"/>
    <property type="match status" value="1"/>
</dbReference>
<dbReference type="InterPro" id="IPR020846">
    <property type="entry name" value="MFS_dom"/>
</dbReference>
<keyword evidence="4 6" id="KW-1133">Transmembrane helix</keyword>
<evidence type="ECO:0000256" key="3">
    <source>
        <dbReference type="ARBA" id="ARBA00022692"/>
    </source>
</evidence>
<dbReference type="EMBL" id="JBHUOP010000005">
    <property type="protein sequence ID" value="MFD2841337.1"/>
    <property type="molecule type" value="Genomic_DNA"/>
</dbReference>
<accession>A0ABW5XHM2</accession>
<dbReference type="InterPro" id="IPR050495">
    <property type="entry name" value="ATG22/LtaA_families"/>
</dbReference>
<feature type="transmembrane region" description="Helical" evidence="6">
    <location>
        <begin position="182"/>
        <end position="201"/>
    </location>
</feature>
<feature type="transmembrane region" description="Helical" evidence="6">
    <location>
        <begin position="108"/>
        <end position="127"/>
    </location>
</feature>
<feature type="transmembrane region" description="Helical" evidence="6">
    <location>
        <begin position="309"/>
        <end position="331"/>
    </location>
</feature>
<dbReference type="Gene3D" id="1.20.1250.20">
    <property type="entry name" value="MFS general substrate transporter like domains"/>
    <property type="match status" value="1"/>
</dbReference>
<dbReference type="SUPFAM" id="SSF103473">
    <property type="entry name" value="MFS general substrate transporter"/>
    <property type="match status" value="1"/>
</dbReference>
<organism evidence="8 9">
    <name type="scientific">Populibacterium corticicola</name>
    <dbReference type="NCBI Taxonomy" id="1812826"/>
    <lineage>
        <taxon>Bacteria</taxon>
        <taxon>Bacillati</taxon>
        <taxon>Actinomycetota</taxon>
        <taxon>Actinomycetes</taxon>
        <taxon>Micrococcales</taxon>
        <taxon>Jonesiaceae</taxon>
        <taxon>Populibacterium</taxon>
    </lineage>
</organism>
<feature type="transmembrane region" description="Helical" evidence="6">
    <location>
        <begin position="364"/>
        <end position="380"/>
    </location>
</feature>
<keyword evidence="5 6" id="KW-0472">Membrane</keyword>
<evidence type="ECO:0000256" key="5">
    <source>
        <dbReference type="ARBA" id="ARBA00023136"/>
    </source>
</evidence>
<dbReference type="InterPro" id="IPR036259">
    <property type="entry name" value="MFS_trans_sf"/>
</dbReference>
<protein>
    <submittedName>
        <fullName evidence="8">MFS transporter</fullName>
    </submittedName>
</protein>
<feature type="transmembrane region" description="Helical" evidence="6">
    <location>
        <begin position="77"/>
        <end position="96"/>
    </location>
</feature>
<dbReference type="PROSITE" id="PS50850">
    <property type="entry name" value="MFS"/>
    <property type="match status" value="1"/>
</dbReference>